<evidence type="ECO:0000313" key="4">
    <source>
        <dbReference type="Proteomes" id="UP000523601"/>
    </source>
</evidence>
<reference evidence="4 5" key="1">
    <citation type="submission" date="2020-04" db="EMBL/GenBank/DDBJ databases">
        <title>Donghicola sp., a member of the Rhodobacteraceae family isolated from mangrove forest in Thailand.</title>
        <authorList>
            <person name="Charoenyingcharoen P."/>
            <person name="Yukphan P."/>
        </authorList>
    </citation>
    <scope>NUCLEOTIDE SEQUENCE [LARGE SCALE GENOMIC DNA]</scope>
    <source>
        <strain evidence="2 5">B5-SW-15</strain>
        <strain evidence="3 4">C2-DW-16</strain>
    </source>
</reference>
<dbReference type="EMBL" id="JABCJD010000001">
    <property type="protein sequence ID" value="NVO26536.1"/>
    <property type="molecule type" value="Genomic_DNA"/>
</dbReference>
<dbReference type="RefSeq" id="WP_176852913.1">
    <property type="nucleotide sequence ID" value="NZ_JABCJD010000001.1"/>
</dbReference>
<keyword evidence="1" id="KW-0472">Membrane</keyword>
<dbReference type="Proteomes" id="UP000523601">
    <property type="component" value="Unassembled WGS sequence"/>
</dbReference>
<evidence type="ECO:0000313" key="2">
    <source>
        <dbReference type="EMBL" id="NVO21875.1"/>
    </source>
</evidence>
<keyword evidence="1" id="KW-1133">Transmembrane helix</keyword>
<dbReference type="Proteomes" id="UP000592216">
    <property type="component" value="Unassembled WGS sequence"/>
</dbReference>
<comment type="caution">
    <text evidence="2">The sequence shown here is derived from an EMBL/GenBank/DDBJ whole genome shotgun (WGS) entry which is preliminary data.</text>
</comment>
<proteinExistence type="predicted"/>
<gene>
    <name evidence="3" type="ORF">HJ526_03815</name>
    <name evidence="2" type="ORF">HJ536_00760</name>
</gene>
<accession>A0A850Q5N5</accession>
<feature type="transmembrane region" description="Helical" evidence="1">
    <location>
        <begin position="36"/>
        <end position="56"/>
    </location>
</feature>
<organism evidence="2 5">
    <name type="scientific">Donghicola mangrovi</name>
    <dbReference type="NCBI Taxonomy" id="2729614"/>
    <lineage>
        <taxon>Bacteria</taxon>
        <taxon>Pseudomonadati</taxon>
        <taxon>Pseudomonadota</taxon>
        <taxon>Alphaproteobacteria</taxon>
        <taxon>Rhodobacterales</taxon>
        <taxon>Roseobacteraceae</taxon>
        <taxon>Donghicola</taxon>
    </lineage>
</organism>
<sequence>MIRTEVKTALTRWRGVIIAALIGVFGLRLLVATFGFMPWIGGLLVVLSVVMIVSSLQRMRFSSGRGGPGVVQIIEGQLSYFGPLDGGAVALTEMTRIELDPTCKPACWRFYQTGQSPLHIPVNAEGADQLFDMFARLPGIDTSKMLDQLRGNAQRPVVIWRKDDLRLH</sequence>
<evidence type="ECO:0000313" key="3">
    <source>
        <dbReference type="EMBL" id="NVO26536.1"/>
    </source>
</evidence>
<protein>
    <submittedName>
        <fullName evidence="2">Uncharacterized protein</fullName>
    </submittedName>
</protein>
<name>A0A850Q5N5_9RHOB</name>
<keyword evidence="4" id="KW-1185">Reference proteome</keyword>
<dbReference type="AlphaFoldDB" id="A0A850Q5N5"/>
<keyword evidence="1" id="KW-0812">Transmembrane</keyword>
<evidence type="ECO:0000313" key="5">
    <source>
        <dbReference type="Proteomes" id="UP000592216"/>
    </source>
</evidence>
<evidence type="ECO:0000256" key="1">
    <source>
        <dbReference type="SAM" id="Phobius"/>
    </source>
</evidence>
<feature type="transmembrane region" description="Helical" evidence="1">
    <location>
        <begin position="12"/>
        <end position="30"/>
    </location>
</feature>
<dbReference type="EMBL" id="JABCJE010000001">
    <property type="protein sequence ID" value="NVO21875.1"/>
    <property type="molecule type" value="Genomic_DNA"/>
</dbReference>